<keyword evidence="2" id="KW-1185">Reference proteome</keyword>
<name>A0A2T3ZDL4_TRIA4</name>
<dbReference type="OrthoDB" id="10517812at2759"/>
<reference evidence="1 2" key="1">
    <citation type="submission" date="2016-07" db="EMBL/GenBank/DDBJ databases">
        <title>Multiple horizontal gene transfer events from other fungi enriched the ability of initially mycotrophic Trichoderma (Ascomycota) to feed on dead plant biomass.</title>
        <authorList>
            <consortium name="DOE Joint Genome Institute"/>
            <person name="Aerts A."/>
            <person name="Atanasova L."/>
            <person name="Chenthamara K."/>
            <person name="Zhang J."/>
            <person name="Grujic M."/>
            <person name="Henrissat B."/>
            <person name="Kuo A."/>
            <person name="Salamov A."/>
            <person name="Lipzen A."/>
            <person name="Labutti K."/>
            <person name="Barry K."/>
            <person name="Miao Y."/>
            <person name="Rahimi M.J."/>
            <person name="Shen Q."/>
            <person name="Grigoriev I.V."/>
            <person name="Kubicek C.P."/>
            <person name="Druzhinina I.S."/>
        </authorList>
    </citation>
    <scope>NUCLEOTIDE SEQUENCE [LARGE SCALE GENOMIC DNA]</scope>
    <source>
        <strain evidence="1 2">CBS 433.97</strain>
    </source>
</reference>
<organism evidence="1 2">
    <name type="scientific">Trichoderma asperellum (strain ATCC 204424 / CBS 433.97 / NBRC 101777)</name>
    <dbReference type="NCBI Taxonomy" id="1042311"/>
    <lineage>
        <taxon>Eukaryota</taxon>
        <taxon>Fungi</taxon>
        <taxon>Dikarya</taxon>
        <taxon>Ascomycota</taxon>
        <taxon>Pezizomycotina</taxon>
        <taxon>Sordariomycetes</taxon>
        <taxon>Hypocreomycetidae</taxon>
        <taxon>Hypocreales</taxon>
        <taxon>Hypocreaceae</taxon>
        <taxon>Trichoderma</taxon>
    </lineage>
</organism>
<accession>A0A2T3ZDL4</accession>
<proteinExistence type="predicted"/>
<dbReference type="AlphaFoldDB" id="A0A2T3ZDL4"/>
<protein>
    <submittedName>
        <fullName evidence="1">Uncharacterized protein</fullName>
    </submittedName>
</protein>
<evidence type="ECO:0000313" key="2">
    <source>
        <dbReference type="Proteomes" id="UP000240493"/>
    </source>
</evidence>
<dbReference type="Proteomes" id="UP000240493">
    <property type="component" value="Unassembled WGS sequence"/>
</dbReference>
<gene>
    <name evidence="1" type="ORF">M441DRAFT_454804</name>
</gene>
<evidence type="ECO:0000313" key="1">
    <source>
        <dbReference type="EMBL" id="PTB42889.1"/>
    </source>
</evidence>
<sequence>MKKAPKRKLGDMPEDSTEEKYAARIVHQAKAKVMKQNFTEDNLPKCLEGAAGNLQWRKGAYFENSKGVASIALVATRMLRDLLYSREQMTSRDIQEMEHFLIYIGGERGMQNFAKELRSIGQNNNATSDTRFRNLFGHDGTFTSAP</sequence>
<dbReference type="EMBL" id="KZ679259">
    <property type="protein sequence ID" value="PTB42889.1"/>
    <property type="molecule type" value="Genomic_DNA"/>
</dbReference>